<dbReference type="GO" id="GO:0016747">
    <property type="term" value="F:acyltransferase activity, transferring groups other than amino-acyl groups"/>
    <property type="evidence" value="ECO:0007669"/>
    <property type="project" value="InterPro"/>
</dbReference>
<evidence type="ECO:0000256" key="2">
    <source>
        <dbReference type="ARBA" id="ARBA00023315"/>
    </source>
</evidence>
<dbReference type="Gene3D" id="3.40.630.30">
    <property type="match status" value="1"/>
</dbReference>
<keyword evidence="2" id="KW-0012">Acyltransferase</keyword>
<evidence type="ECO:0000313" key="5">
    <source>
        <dbReference type="Proteomes" id="UP000069771"/>
    </source>
</evidence>
<evidence type="ECO:0000259" key="3">
    <source>
        <dbReference type="PROSITE" id="PS51186"/>
    </source>
</evidence>
<keyword evidence="1 4" id="KW-0808">Transferase</keyword>
<dbReference type="InterPro" id="IPR050832">
    <property type="entry name" value="Bact_Acetyltransf"/>
</dbReference>
<dbReference type="EMBL" id="CP011391">
    <property type="protein sequence ID" value="AMK53212.1"/>
    <property type="molecule type" value="Genomic_DNA"/>
</dbReference>
<dbReference type="Proteomes" id="UP000069771">
    <property type="component" value="Chromosome"/>
</dbReference>
<dbReference type="PATRIC" id="fig|1702221.3.peg.74"/>
<dbReference type="Pfam" id="PF00583">
    <property type="entry name" value="Acetyltransf_1"/>
    <property type="match status" value="1"/>
</dbReference>
<evidence type="ECO:0000313" key="4">
    <source>
        <dbReference type="EMBL" id="AMK53212.1"/>
    </source>
</evidence>
<dbReference type="PROSITE" id="PS51186">
    <property type="entry name" value="GNAT"/>
    <property type="match status" value="1"/>
</dbReference>
<dbReference type="InterPro" id="IPR000182">
    <property type="entry name" value="GNAT_dom"/>
</dbReference>
<dbReference type="STRING" id="1702221.AALO17_00780"/>
<accession>A0A140DRD5</accession>
<dbReference type="CDD" id="cd04301">
    <property type="entry name" value="NAT_SF"/>
    <property type="match status" value="1"/>
</dbReference>
<dbReference type="KEGG" id="fro:AALO17_00780"/>
<reference evidence="4 5" key="1">
    <citation type="journal article" date="2016" name="Gut Pathog.">
        <title>Whole genome sequencing of "Faecalibaculum rodentium" ALO17, isolated from C57BL/6J laboratory mouse feces.</title>
        <authorList>
            <person name="Lim S."/>
            <person name="Chang D.H."/>
            <person name="Ahn S."/>
            <person name="Kim B.C."/>
        </authorList>
    </citation>
    <scope>NUCLEOTIDE SEQUENCE [LARGE SCALE GENOMIC DNA]</scope>
    <source>
        <strain evidence="4 5">Alo17</strain>
    </source>
</reference>
<evidence type="ECO:0000256" key="1">
    <source>
        <dbReference type="ARBA" id="ARBA00022679"/>
    </source>
</evidence>
<feature type="domain" description="N-acetyltransferase" evidence="3">
    <location>
        <begin position="37"/>
        <end position="199"/>
    </location>
</feature>
<dbReference type="AlphaFoldDB" id="A0A140DRD5"/>
<keyword evidence="5" id="KW-1185">Reference proteome</keyword>
<dbReference type="SUPFAM" id="SSF55729">
    <property type="entry name" value="Acyl-CoA N-acyltransferases (Nat)"/>
    <property type="match status" value="1"/>
</dbReference>
<dbReference type="PANTHER" id="PTHR43877">
    <property type="entry name" value="AMINOALKYLPHOSPHONATE N-ACETYLTRANSFERASE-RELATED-RELATED"/>
    <property type="match status" value="1"/>
</dbReference>
<dbReference type="InterPro" id="IPR016181">
    <property type="entry name" value="Acyl_CoA_acyltransferase"/>
</dbReference>
<protein>
    <submittedName>
        <fullName evidence="4">Putative acetyltransferase</fullName>
    </submittedName>
</protein>
<sequence length="199" mass="23205">MQSVCRSGFFNDSALSRTRRIMKPLNRKCREGTATMIEIMECTNNAMLEETAALAAEIWHEYFSSLLTPDQIDYMVEKFQSSEAMKRQVETEQYGYWQVRQDGTLIGYIGLQFQKDRLFLSKLYLRQESRGQGIASRMLEKVYDTAREFGYDRLWLTCNKHNRHSLDVYAAKGFVCIGEDVTDIGQGYVMDDYFLEKTL</sequence>
<gene>
    <name evidence="4" type="ORF">AALO17_00780</name>
</gene>
<proteinExistence type="predicted"/>
<name>A0A140DRD5_9FIRM</name>
<organism evidence="4 5">
    <name type="scientific">Faecalibaculum rodentium</name>
    <dbReference type="NCBI Taxonomy" id="1702221"/>
    <lineage>
        <taxon>Bacteria</taxon>
        <taxon>Bacillati</taxon>
        <taxon>Bacillota</taxon>
        <taxon>Erysipelotrichia</taxon>
        <taxon>Erysipelotrichales</taxon>
        <taxon>Erysipelotrichaceae</taxon>
        <taxon>Faecalibaculum</taxon>
    </lineage>
</organism>